<evidence type="ECO:0000313" key="5">
    <source>
        <dbReference type="EMBL" id="MFD1798583.1"/>
    </source>
</evidence>
<dbReference type="RefSeq" id="WP_058920054.1">
    <property type="nucleotide sequence ID" value="NZ_JBHSQC010000022.1"/>
</dbReference>
<comment type="caution">
    <text evidence="5">The sequence shown here is derived from an EMBL/GenBank/DDBJ whole genome shotgun (WGS) entry which is preliminary data.</text>
</comment>
<proteinExistence type="predicted"/>
<keyword evidence="1" id="KW-0645">Protease</keyword>
<sequence length="454" mass="50363">MTTKETFRKIADERMEEFYDYLRLQSVSTQHRQIPETVAYVKKMIEKTGGTVQVLDDLGGHPVVYGYFEAASNGNAAKTLLFYNHYDVQPEDPIGEWETEPFEPTVRDGILYARGVADNKANFMVRLNALSALLETEGGLPCNVKFLIEGEEENGSPNLQKYLEKYADLFAADACIWEFGGKDKDERFVIEAGVKGIAYFDVSVESAKVDIHSSMAAVVDNAAWRLVQALATMRTVDNEIVVKGFYDNITPPTSLEKEIVSQLPFNEAATKDIYGLTGDLITKDKEVTPSEALVFEPTLTISGLMSGYTDPGIKTVLPKAAAAKIDCRLVPGQEPEHIYEVLRKHLDDHGFQDVKLELIKGMHAFRSDMTDSFVATVTDSAQKAYGSDTEIVLSPNSAGSGPMYHFYHYLKLPILSSGVGWGNSRAHAPNESIRLADYYQGIEHIAILLNDFAK</sequence>
<keyword evidence="3" id="KW-0378">Hydrolase</keyword>
<accession>A0ABW4NKD2</accession>
<dbReference type="NCBIfam" id="NF005034">
    <property type="entry name" value="PRK06446.1"/>
    <property type="match status" value="1"/>
</dbReference>
<evidence type="ECO:0000256" key="1">
    <source>
        <dbReference type="ARBA" id="ARBA00022670"/>
    </source>
</evidence>
<dbReference type="Pfam" id="PF01546">
    <property type="entry name" value="Peptidase_M20"/>
    <property type="match status" value="1"/>
</dbReference>
<evidence type="ECO:0000259" key="4">
    <source>
        <dbReference type="Pfam" id="PF07687"/>
    </source>
</evidence>
<dbReference type="InterPro" id="IPR002933">
    <property type="entry name" value="Peptidase_M20"/>
</dbReference>
<dbReference type="SUPFAM" id="SSF53187">
    <property type="entry name" value="Zn-dependent exopeptidases"/>
    <property type="match status" value="1"/>
</dbReference>
<evidence type="ECO:0000256" key="2">
    <source>
        <dbReference type="ARBA" id="ARBA00022723"/>
    </source>
</evidence>
<evidence type="ECO:0000256" key="3">
    <source>
        <dbReference type="ARBA" id="ARBA00022801"/>
    </source>
</evidence>
<feature type="domain" description="Peptidase M20 dimerisation" evidence="4">
    <location>
        <begin position="193"/>
        <end position="352"/>
    </location>
</feature>
<dbReference type="PANTHER" id="PTHR43270:SF8">
    <property type="entry name" value="DI- AND TRIPEPTIDASE DUG2-RELATED"/>
    <property type="match status" value="1"/>
</dbReference>
<reference evidence="6" key="1">
    <citation type="journal article" date="2019" name="Int. J. Syst. Evol. Microbiol.">
        <title>The Global Catalogue of Microorganisms (GCM) 10K type strain sequencing project: providing services to taxonomists for standard genome sequencing and annotation.</title>
        <authorList>
            <consortium name="The Broad Institute Genomics Platform"/>
            <consortium name="The Broad Institute Genome Sequencing Center for Infectious Disease"/>
            <person name="Wu L."/>
            <person name="Ma J."/>
        </authorList>
    </citation>
    <scope>NUCLEOTIDE SEQUENCE [LARGE SCALE GENOMIC DNA]</scope>
    <source>
        <strain evidence="6">KCTC 42143</strain>
    </source>
</reference>
<keyword evidence="2" id="KW-0479">Metal-binding</keyword>
<dbReference type="Gene3D" id="3.30.70.360">
    <property type="match status" value="1"/>
</dbReference>
<name>A0ABW4NKD2_9LACT</name>
<organism evidence="5 6">
    <name type="scientific">Carnobacterium antarcticum</name>
    <dbReference type="NCBI Taxonomy" id="2126436"/>
    <lineage>
        <taxon>Bacteria</taxon>
        <taxon>Bacillati</taxon>
        <taxon>Bacillota</taxon>
        <taxon>Bacilli</taxon>
        <taxon>Lactobacillales</taxon>
        <taxon>Carnobacteriaceae</taxon>
        <taxon>Carnobacterium</taxon>
    </lineage>
</organism>
<gene>
    <name evidence="5" type="ORF">ACFSBK_01760</name>
</gene>
<dbReference type="PANTHER" id="PTHR43270">
    <property type="entry name" value="BETA-ALA-HIS DIPEPTIDASE"/>
    <property type="match status" value="1"/>
</dbReference>
<dbReference type="Pfam" id="PF07687">
    <property type="entry name" value="M20_dimer"/>
    <property type="match status" value="1"/>
</dbReference>
<dbReference type="InterPro" id="IPR051458">
    <property type="entry name" value="Cyt/Met_Dipeptidase"/>
</dbReference>
<dbReference type="EMBL" id="JBHUFF010000007">
    <property type="protein sequence ID" value="MFD1798583.1"/>
    <property type="molecule type" value="Genomic_DNA"/>
</dbReference>
<dbReference type="Gene3D" id="3.40.630.10">
    <property type="entry name" value="Zn peptidases"/>
    <property type="match status" value="1"/>
</dbReference>
<keyword evidence="6" id="KW-1185">Reference proteome</keyword>
<dbReference type="InterPro" id="IPR011650">
    <property type="entry name" value="Peptidase_M20_dimer"/>
</dbReference>
<dbReference type="Proteomes" id="UP001597285">
    <property type="component" value="Unassembled WGS sequence"/>
</dbReference>
<evidence type="ECO:0000313" key="6">
    <source>
        <dbReference type="Proteomes" id="UP001597285"/>
    </source>
</evidence>
<protein>
    <submittedName>
        <fullName evidence="5">M20/M25/M40 family metallo-hydrolase</fullName>
    </submittedName>
</protein>